<sequence length="227" mass="25937">MISSCPHCQTKLQFTEAQKAKLQHALARLEPGKNLSIKCPNCHQAIRLGREHTTDKGDRGLRPPPPPDINWLKDGRFETDDKIQDVPMALIMHPDPAVSEKLKTAMESVGYQVMIAESVANARERMQFVNFACVVLHSRFEGSSLDESTFHQFMRKMAMDRRRYVFYILMGPEFHSLYDLQALSCSANLVVNDQDLKYFDTILRKAIPDYEELFGPLLEELGAHGKR</sequence>
<organism evidence="1 2">
    <name type="scientific">Desulfolithobacter dissulfuricans</name>
    <dbReference type="NCBI Taxonomy" id="2795293"/>
    <lineage>
        <taxon>Bacteria</taxon>
        <taxon>Pseudomonadati</taxon>
        <taxon>Thermodesulfobacteriota</taxon>
        <taxon>Desulfobulbia</taxon>
        <taxon>Desulfobulbales</taxon>
        <taxon>Desulfobulbaceae</taxon>
        <taxon>Desulfolithobacter</taxon>
    </lineage>
</organism>
<reference evidence="1" key="1">
    <citation type="submission" date="2020-12" db="EMBL/GenBank/DDBJ databases">
        <title>Desulfobium dissulfuricans gen. nov., sp. nov., a novel mesophilic, sulfate-reducing bacterium isolated from a deep-sea hydrothermal vent.</title>
        <authorList>
            <person name="Hashimoto Y."/>
            <person name="Tame A."/>
            <person name="Sawayama S."/>
            <person name="Miyazaki J."/>
            <person name="Takai K."/>
            <person name="Nakagawa S."/>
        </authorList>
    </citation>
    <scope>NUCLEOTIDE SEQUENCE</scope>
    <source>
        <strain evidence="1">GF1</strain>
    </source>
</reference>
<name>A0A915XKV8_9BACT</name>
<gene>
    <name evidence="1" type="ORF">GF1_28880</name>
</gene>
<evidence type="ECO:0000313" key="1">
    <source>
        <dbReference type="EMBL" id="BCO10512.1"/>
    </source>
</evidence>
<keyword evidence="2" id="KW-1185">Reference proteome</keyword>
<protein>
    <recommendedName>
        <fullName evidence="3">Zinc finger/thioredoxin putative domain-containing protein</fullName>
    </recommendedName>
</protein>
<dbReference type="InterPro" id="IPR011006">
    <property type="entry name" value="CheY-like_superfamily"/>
</dbReference>
<evidence type="ECO:0008006" key="3">
    <source>
        <dbReference type="Google" id="ProtNLM"/>
    </source>
</evidence>
<dbReference type="Proteomes" id="UP001063350">
    <property type="component" value="Chromosome"/>
</dbReference>
<accession>A0A915XKV8</accession>
<proteinExistence type="predicted"/>
<dbReference type="KEGG" id="ddu:GF1_28880"/>
<dbReference type="EMBL" id="AP024233">
    <property type="protein sequence ID" value="BCO10512.1"/>
    <property type="molecule type" value="Genomic_DNA"/>
</dbReference>
<dbReference type="AlphaFoldDB" id="A0A915XKV8"/>
<evidence type="ECO:0000313" key="2">
    <source>
        <dbReference type="Proteomes" id="UP001063350"/>
    </source>
</evidence>
<dbReference type="SUPFAM" id="SSF52172">
    <property type="entry name" value="CheY-like"/>
    <property type="match status" value="1"/>
</dbReference>
<dbReference type="RefSeq" id="WP_267927239.1">
    <property type="nucleotide sequence ID" value="NZ_AP024233.1"/>
</dbReference>